<feature type="compositionally biased region" description="Polar residues" evidence="1">
    <location>
        <begin position="27"/>
        <end position="40"/>
    </location>
</feature>
<organism evidence="2 3">
    <name type="scientific">Populus tomentosa</name>
    <name type="common">Chinese white poplar</name>
    <dbReference type="NCBI Taxonomy" id="118781"/>
    <lineage>
        <taxon>Eukaryota</taxon>
        <taxon>Viridiplantae</taxon>
        <taxon>Streptophyta</taxon>
        <taxon>Embryophyta</taxon>
        <taxon>Tracheophyta</taxon>
        <taxon>Spermatophyta</taxon>
        <taxon>Magnoliopsida</taxon>
        <taxon>eudicotyledons</taxon>
        <taxon>Gunneridae</taxon>
        <taxon>Pentapetalae</taxon>
        <taxon>rosids</taxon>
        <taxon>fabids</taxon>
        <taxon>Malpighiales</taxon>
        <taxon>Salicaceae</taxon>
        <taxon>Saliceae</taxon>
        <taxon>Populus</taxon>
    </lineage>
</organism>
<dbReference type="OrthoDB" id="1932225at2759"/>
<dbReference type="EMBL" id="JAAWWB010000007">
    <property type="protein sequence ID" value="KAG6778930.1"/>
    <property type="molecule type" value="Genomic_DNA"/>
</dbReference>
<evidence type="ECO:0000256" key="1">
    <source>
        <dbReference type="SAM" id="MobiDB-lite"/>
    </source>
</evidence>
<feature type="compositionally biased region" description="Low complexity" evidence="1">
    <location>
        <begin position="52"/>
        <end position="61"/>
    </location>
</feature>
<feature type="region of interest" description="Disordered" evidence="1">
    <location>
        <begin position="27"/>
        <end position="81"/>
    </location>
</feature>
<dbReference type="Proteomes" id="UP000886885">
    <property type="component" value="Chromosome 4A"/>
</dbReference>
<protein>
    <submittedName>
        <fullName evidence="2">Uncharacterized protein</fullName>
    </submittedName>
</protein>
<evidence type="ECO:0000313" key="2">
    <source>
        <dbReference type="EMBL" id="KAG6778930.1"/>
    </source>
</evidence>
<gene>
    <name evidence="2" type="ORF">POTOM_015293</name>
</gene>
<keyword evidence="3" id="KW-1185">Reference proteome</keyword>
<comment type="caution">
    <text evidence="2">The sequence shown here is derived from an EMBL/GenBank/DDBJ whole genome shotgun (WGS) entry which is preliminary data.</text>
</comment>
<accession>A0A8X8AD91</accession>
<reference evidence="2" key="1">
    <citation type="journal article" date="2020" name="bioRxiv">
        <title>Hybrid origin of Populus tomentosa Carr. identified through genome sequencing and phylogenomic analysis.</title>
        <authorList>
            <person name="An X."/>
            <person name="Gao K."/>
            <person name="Chen Z."/>
            <person name="Li J."/>
            <person name="Yang X."/>
            <person name="Yang X."/>
            <person name="Zhou J."/>
            <person name="Guo T."/>
            <person name="Zhao T."/>
            <person name="Huang S."/>
            <person name="Miao D."/>
            <person name="Khan W.U."/>
            <person name="Rao P."/>
            <person name="Ye M."/>
            <person name="Lei B."/>
            <person name="Liao W."/>
            <person name="Wang J."/>
            <person name="Ji L."/>
            <person name="Li Y."/>
            <person name="Guo B."/>
            <person name="Mustafa N.S."/>
            <person name="Li S."/>
            <person name="Yun Q."/>
            <person name="Keller S.R."/>
            <person name="Mao J."/>
            <person name="Zhang R."/>
            <person name="Strauss S.H."/>
        </authorList>
    </citation>
    <scope>NUCLEOTIDE SEQUENCE</scope>
    <source>
        <strain evidence="2">GM15</strain>
        <tissue evidence="2">Leaf</tissue>
    </source>
</reference>
<dbReference type="AlphaFoldDB" id="A0A8X8AD91"/>
<name>A0A8X8AD91_POPTO</name>
<proteinExistence type="predicted"/>
<sequence>MNPKKVAHNNFFSSLRQVEKRLKLENPTTVETNCEESLSTPLYLHTDQEPINNNSLTSSNEESSEPPLAFLSPSLQSSPKTSHFYPKIIKESKTNDIDDIQHLIQLLGLSGIRERNPRHQEEDDVNERVCVGVGVGGGDCCGCEGGFFEKIVGVKGPKCEKEVERLEGWIRYFLGDGGEERREPLMLAFLLLGKAAYELEGADGGGLDFPSTIEEFLKLDPPEE</sequence>
<evidence type="ECO:0000313" key="3">
    <source>
        <dbReference type="Proteomes" id="UP000886885"/>
    </source>
</evidence>